<dbReference type="EnsemblMetazoa" id="LLOJ007633-RA">
    <property type="protein sequence ID" value="LLOJ007633-PA"/>
    <property type="gene ID" value="LLOJ007633"/>
</dbReference>
<feature type="compositionally biased region" description="Polar residues" evidence="1">
    <location>
        <begin position="54"/>
        <end position="73"/>
    </location>
</feature>
<feature type="region of interest" description="Disordered" evidence="1">
    <location>
        <begin position="51"/>
        <end position="73"/>
    </location>
</feature>
<evidence type="ECO:0000313" key="3">
    <source>
        <dbReference type="Proteomes" id="UP000092461"/>
    </source>
</evidence>
<protein>
    <submittedName>
        <fullName evidence="2">Uncharacterized protein</fullName>
    </submittedName>
</protein>
<proteinExistence type="predicted"/>
<dbReference type="AlphaFoldDB" id="A0A1B0CRY5"/>
<reference evidence="2" key="1">
    <citation type="submission" date="2020-05" db="UniProtKB">
        <authorList>
            <consortium name="EnsemblMetazoa"/>
        </authorList>
    </citation>
    <scope>IDENTIFICATION</scope>
    <source>
        <strain evidence="2">Jacobina</strain>
    </source>
</reference>
<evidence type="ECO:0000313" key="2">
    <source>
        <dbReference type="EnsemblMetazoa" id="LLOJ007633-PA"/>
    </source>
</evidence>
<organism evidence="2 3">
    <name type="scientific">Lutzomyia longipalpis</name>
    <name type="common">Sand fly</name>
    <dbReference type="NCBI Taxonomy" id="7200"/>
    <lineage>
        <taxon>Eukaryota</taxon>
        <taxon>Metazoa</taxon>
        <taxon>Ecdysozoa</taxon>
        <taxon>Arthropoda</taxon>
        <taxon>Hexapoda</taxon>
        <taxon>Insecta</taxon>
        <taxon>Pterygota</taxon>
        <taxon>Neoptera</taxon>
        <taxon>Endopterygota</taxon>
        <taxon>Diptera</taxon>
        <taxon>Nematocera</taxon>
        <taxon>Psychodoidea</taxon>
        <taxon>Psychodidae</taxon>
        <taxon>Lutzomyia</taxon>
        <taxon>Lutzomyia</taxon>
    </lineage>
</organism>
<dbReference type="VEuPathDB" id="VectorBase:LLOJ007633"/>
<sequence length="73" mass="8081">MIEITICWCRQLQCAEANVIEGLIVNAISNVPIPDPVPPPSEWVSWKPWRQSHDSASFRTTSKTESTSSAPSV</sequence>
<name>A0A1B0CRY5_LUTLO</name>
<dbReference type="Proteomes" id="UP000092461">
    <property type="component" value="Unassembled WGS sequence"/>
</dbReference>
<keyword evidence="3" id="KW-1185">Reference proteome</keyword>
<accession>A0A1B0CRY5</accession>
<dbReference type="EMBL" id="AJWK01025474">
    <property type="status" value="NOT_ANNOTATED_CDS"/>
    <property type="molecule type" value="Genomic_DNA"/>
</dbReference>
<evidence type="ECO:0000256" key="1">
    <source>
        <dbReference type="SAM" id="MobiDB-lite"/>
    </source>
</evidence>